<protein>
    <submittedName>
        <fullName evidence="2">Putative secreted peptide</fullName>
    </submittedName>
</protein>
<evidence type="ECO:0000256" key="1">
    <source>
        <dbReference type="SAM" id="SignalP"/>
    </source>
</evidence>
<reference evidence="2" key="1">
    <citation type="submission" date="2018-01" db="EMBL/GenBank/DDBJ databases">
        <title>An insight into the sialome of Amazonian anophelines.</title>
        <authorList>
            <person name="Ribeiro J.M."/>
            <person name="Scarpassa V."/>
            <person name="Calvo E."/>
        </authorList>
    </citation>
    <scope>NUCLEOTIDE SEQUENCE</scope>
    <source>
        <tissue evidence="2">Salivary glands</tissue>
    </source>
</reference>
<feature type="chain" id="PRO_5014792061" evidence="1">
    <location>
        <begin position="17"/>
        <end position="66"/>
    </location>
</feature>
<evidence type="ECO:0000313" key="2">
    <source>
        <dbReference type="EMBL" id="MBW32835.1"/>
    </source>
</evidence>
<name>A0A2M3ZWG2_9DIPT</name>
<organism evidence="2">
    <name type="scientific">Anopheles braziliensis</name>
    <dbReference type="NCBI Taxonomy" id="58242"/>
    <lineage>
        <taxon>Eukaryota</taxon>
        <taxon>Metazoa</taxon>
        <taxon>Ecdysozoa</taxon>
        <taxon>Arthropoda</taxon>
        <taxon>Hexapoda</taxon>
        <taxon>Insecta</taxon>
        <taxon>Pterygota</taxon>
        <taxon>Neoptera</taxon>
        <taxon>Endopterygota</taxon>
        <taxon>Diptera</taxon>
        <taxon>Nematocera</taxon>
        <taxon>Culicoidea</taxon>
        <taxon>Culicidae</taxon>
        <taxon>Anophelinae</taxon>
        <taxon>Anopheles</taxon>
    </lineage>
</organism>
<dbReference type="EMBL" id="GGFM01012084">
    <property type="protein sequence ID" value="MBW32835.1"/>
    <property type="molecule type" value="Transcribed_RNA"/>
</dbReference>
<accession>A0A2M3ZWG2</accession>
<keyword evidence="1" id="KW-0732">Signal</keyword>
<sequence>MTHVFMSVCVCVCAMACHTVTWPGTMNLLAQAICRVLEVSVSQFVMSIHGSSSVVRLPATSLFELI</sequence>
<proteinExistence type="predicted"/>
<feature type="signal peptide" evidence="1">
    <location>
        <begin position="1"/>
        <end position="16"/>
    </location>
</feature>
<dbReference type="AlphaFoldDB" id="A0A2M3ZWG2"/>